<keyword evidence="1" id="KW-0472">Membrane</keyword>
<evidence type="ECO:0000313" key="3">
    <source>
        <dbReference type="EMBL" id="KAI5071378.1"/>
    </source>
</evidence>
<comment type="caution">
    <text evidence="3">The sequence shown here is derived from an EMBL/GenBank/DDBJ whole genome shotgun (WGS) entry which is preliminary data.</text>
</comment>
<evidence type="ECO:0000259" key="2">
    <source>
        <dbReference type="Pfam" id="PF09995"/>
    </source>
</evidence>
<dbReference type="InterPro" id="IPR018713">
    <property type="entry name" value="MPAB/Lcp_cat_dom"/>
</dbReference>
<proteinExistence type="predicted"/>
<keyword evidence="1" id="KW-0812">Transmembrane</keyword>
<feature type="transmembrane region" description="Helical" evidence="1">
    <location>
        <begin position="136"/>
        <end position="156"/>
    </location>
</feature>
<evidence type="ECO:0000256" key="1">
    <source>
        <dbReference type="SAM" id="Phobius"/>
    </source>
</evidence>
<reference evidence="3" key="1">
    <citation type="submission" date="2021-01" db="EMBL/GenBank/DDBJ databases">
        <title>Adiantum capillus-veneris genome.</title>
        <authorList>
            <person name="Fang Y."/>
            <person name="Liao Q."/>
        </authorList>
    </citation>
    <scope>NUCLEOTIDE SEQUENCE</scope>
    <source>
        <strain evidence="3">H3</strain>
        <tissue evidence="3">Leaf</tissue>
    </source>
</reference>
<organism evidence="3 4">
    <name type="scientific">Adiantum capillus-veneris</name>
    <name type="common">Maidenhair fern</name>
    <dbReference type="NCBI Taxonomy" id="13818"/>
    <lineage>
        <taxon>Eukaryota</taxon>
        <taxon>Viridiplantae</taxon>
        <taxon>Streptophyta</taxon>
        <taxon>Embryophyta</taxon>
        <taxon>Tracheophyta</taxon>
        <taxon>Polypodiopsida</taxon>
        <taxon>Polypodiidae</taxon>
        <taxon>Polypodiales</taxon>
        <taxon>Pteridineae</taxon>
        <taxon>Pteridaceae</taxon>
        <taxon>Vittarioideae</taxon>
        <taxon>Adiantum</taxon>
    </lineage>
</organism>
<dbReference type="GO" id="GO:0016491">
    <property type="term" value="F:oxidoreductase activity"/>
    <property type="evidence" value="ECO:0007669"/>
    <property type="project" value="InterPro"/>
</dbReference>
<accession>A0A9D4ZDE5</accession>
<sequence>MAMSMSMLLCWSCLLIALLWNILCMLLRRRRASLLARLHPLRHSHTIHAHLAFVDFPFLVRTSLEFGLFRTYAIPSISHILSRAGHFAANPSKRYDDTDILAKEMILHHIDGPRGSLALRRLNFIHSQYKISNADFLYVLSIFIIMPMEWISMYGYRDLTEVEKNAIFTLWHDIGTRMGIRNIPSSIQDIASYKQSYESKYMVYNDTNKEIAELTLGLLLGGVPVVLWPVVRRLVFAFMDDRLRKAMGYPKQPTWLSSFTNHAVKLHGFVVRWMPPRPLSWSEIRIPSGCPASQGGSFDPNARYLLSLQRYKPHYYEDGYKIKELGAMKPGCLGDASPGELLLSLSECSNLPWPLALVERSD</sequence>
<dbReference type="EMBL" id="JABFUD020000013">
    <property type="protein sequence ID" value="KAI5071378.1"/>
    <property type="molecule type" value="Genomic_DNA"/>
</dbReference>
<dbReference type="PANTHER" id="PTHR36124:SF1">
    <property type="entry name" value="ER-BOUND OXYGENASE MPAB_MPAB'_RUBBER OXYGENASE CATALYTIC DOMAIN-CONTAINING PROTEIN"/>
    <property type="match status" value="1"/>
</dbReference>
<protein>
    <recommendedName>
        <fullName evidence="2">ER-bound oxygenase mpaB/mpaB'/Rubber oxygenase catalytic domain-containing protein</fullName>
    </recommendedName>
</protein>
<feature type="transmembrane region" description="Helical" evidence="1">
    <location>
        <begin position="214"/>
        <end position="235"/>
    </location>
</feature>
<dbReference type="Pfam" id="PF09995">
    <property type="entry name" value="MPAB_Lcp_cat"/>
    <property type="match status" value="1"/>
</dbReference>
<dbReference type="InterPro" id="IPR046366">
    <property type="entry name" value="MPAB"/>
</dbReference>
<gene>
    <name evidence="3" type="ORF">GOP47_0013629</name>
</gene>
<dbReference type="PANTHER" id="PTHR36124">
    <property type="match status" value="1"/>
</dbReference>
<feature type="domain" description="ER-bound oxygenase mpaB/mpaB'/Rubber oxygenase catalytic" evidence="2">
    <location>
        <begin position="91"/>
        <end position="255"/>
    </location>
</feature>
<keyword evidence="4" id="KW-1185">Reference proteome</keyword>
<keyword evidence="1" id="KW-1133">Transmembrane helix</keyword>
<dbReference type="OrthoDB" id="545169at2759"/>
<evidence type="ECO:0000313" key="4">
    <source>
        <dbReference type="Proteomes" id="UP000886520"/>
    </source>
</evidence>
<name>A0A9D4ZDE5_ADICA</name>
<dbReference type="AlphaFoldDB" id="A0A9D4ZDE5"/>
<dbReference type="Proteomes" id="UP000886520">
    <property type="component" value="Chromosome 13"/>
</dbReference>